<evidence type="ECO:0000313" key="2">
    <source>
        <dbReference type="EMBL" id="CAG8612799.1"/>
    </source>
</evidence>
<name>A0A9N9GIH6_9GLOM</name>
<feature type="domain" description="DUF2423" evidence="1">
    <location>
        <begin position="1"/>
        <end position="41"/>
    </location>
</feature>
<reference evidence="2" key="1">
    <citation type="submission" date="2021-06" db="EMBL/GenBank/DDBJ databases">
        <authorList>
            <person name="Kallberg Y."/>
            <person name="Tangrot J."/>
            <person name="Rosling A."/>
        </authorList>
    </citation>
    <scope>NUCLEOTIDE SEQUENCE</scope>
    <source>
        <strain evidence="2">IN212</strain>
    </source>
</reference>
<dbReference type="InterPro" id="IPR019434">
    <property type="entry name" value="DUF2423"/>
</dbReference>
<dbReference type="Proteomes" id="UP000789396">
    <property type="component" value="Unassembled WGS sequence"/>
</dbReference>
<dbReference type="PANTHER" id="PTHR28219:SF1">
    <property type="entry name" value="UPF0642 PROTEIN YBL028C"/>
    <property type="match status" value="1"/>
</dbReference>
<organism evidence="2 3">
    <name type="scientific">Racocetra fulgida</name>
    <dbReference type="NCBI Taxonomy" id="60492"/>
    <lineage>
        <taxon>Eukaryota</taxon>
        <taxon>Fungi</taxon>
        <taxon>Fungi incertae sedis</taxon>
        <taxon>Mucoromycota</taxon>
        <taxon>Glomeromycotina</taxon>
        <taxon>Glomeromycetes</taxon>
        <taxon>Diversisporales</taxon>
        <taxon>Gigasporaceae</taxon>
        <taxon>Racocetra</taxon>
    </lineage>
</organism>
<sequence length="135" mass="15095">MAKSLRSKIKRRFRSIKRKTVFAPVEDARTFRLASKLSQDASVTIRPNQQHNGIISDTSLTVETTQQDPQLQLTSDIISSECTDHKTIPTNMLETQDVSGSLCYEILGLLNPDFVDVTNLAGLAHIFSDILKESF</sequence>
<protein>
    <submittedName>
        <fullName evidence="2">13376_t:CDS:1</fullName>
    </submittedName>
</protein>
<dbReference type="AlphaFoldDB" id="A0A9N9GIH6"/>
<accession>A0A9N9GIH6</accession>
<comment type="caution">
    <text evidence="2">The sequence shown here is derived from an EMBL/GenBank/DDBJ whole genome shotgun (WGS) entry which is preliminary data.</text>
</comment>
<dbReference type="EMBL" id="CAJVPZ010009774">
    <property type="protein sequence ID" value="CAG8612799.1"/>
    <property type="molecule type" value="Genomic_DNA"/>
</dbReference>
<dbReference type="OrthoDB" id="4087970at2759"/>
<keyword evidence="3" id="KW-1185">Reference proteome</keyword>
<dbReference type="PANTHER" id="PTHR28219">
    <property type="entry name" value="UPF0642 PROTEIN YBL028C"/>
    <property type="match status" value="1"/>
</dbReference>
<proteinExistence type="predicted"/>
<evidence type="ECO:0000313" key="3">
    <source>
        <dbReference type="Proteomes" id="UP000789396"/>
    </source>
</evidence>
<dbReference type="Pfam" id="PF10338">
    <property type="entry name" value="YBL028C_N"/>
    <property type="match status" value="1"/>
</dbReference>
<gene>
    <name evidence="2" type="ORF">RFULGI_LOCUS7045</name>
</gene>
<evidence type="ECO:0000259" key="1">
    <source>
        <dbReference type="Pfam" id="PF10338"/>
    </source>
</evidence>